<evidence type="ECO:0000313" key="3">
    <source>
        <dbReference type="EMBL" id="GHC64807.1"/>
    </source>
</evidence>
<feature type="transmembrane region" description="Helical" evidence="2">
    <location>
        <begin position="269"/>
        <end position="291"/>
    </location>
</feature>
<dbReference type="EMBL" id="BMXI01000018">
    <property type="protein sequence ID" value="GHC64807.1"/>
    <property type="molecule type" value="Genomic_DNA"/>
</dbReference>
<feature type="compositionally biased region" description="Polar residues" evidence="1">
    <location>
        <begin position="11"/>
        <end position="20"/>
    </location>
</feature>
<evidence type="ECO:0000256" key="1">
    <source>
        <dbReference type="SAM" id="MobiDB-lite"/>
    </source>
</evidence>
<proteinExistence type="predicted"/>
<reference evidence="3" key="2">
    <citation type="submission" date="2020-09" db="EMBL/GenBank/DDBJ databases">
        <authorList>
            <person name="Sun Q."/>
            <person name="Kim S."/>
        </authorList>
    </citation>
    <scope>NUCLEOTIDE SEQUENCE</scope>
    <source>
        <strain evidence="3">KCTC 12988</strain>
    </source>
</reference>
<dbReference type="Proteomes" id="UP000644507">
    <property type="component" value="Unassembled WGS sequence"/>
</dbReference>
<name>A0A918TWC8_9BACT</name>
<gene>
    <name evidence="3" type="ORF">GCM10007100_35610</name>
</gene>
<evidence type="ECO:0000256" key="2">
    <source>
        <dbReference type="SAM" id="Phobius"/>
    </source>
</evidence>
<organism evidence="3 4">
    <name type="scientific">Roseibacillus persicicus</name>
    <dbReference type="NCBI Taxonomy" id="454148"/>
    <lineage>
        <taxon>Bacteria</taxon>
        <taxon>Pseudomonadati</taxon>
        <taxon>Verrucomicrobiota</taxon>
        <taxon>Verrucomicrobiia</taxon>
        <taxon>Verrucomicrobiales</taxon>
        <taxon>Verrucomicrobiaceae</taxon>
        <taxon>Roseibacillus</taxon>
    </lineage>
</organism>
<protein>
    <submittedName>
        <fullName evidence="3">Uncharacterized protein</fullName>
    </submittedName>
</protein>
<sequence length="295" mass="32842">MSSENNRRRTPANTKKSAQPEQKEGQHSPFAGCSIIIAAALMMLFLVGFTIYSLFRMDDEISKFTETSPAATPVLDPTKFENEFNDLSRRMDGFRTAVLANEAGEEEAQDTPVEPVELLLSTRDLNLSIAAQPQFLDLRETFHILSLSPEEARIQISYRINGKPIGDTSPRYLNGIIHGKPRLESGQVLIDISHIDSNKGSVPDEFAAHLSDHQLTAPYLKDEKLGPVMKKLTSLQLIDDGIILRSDPAAEPPGQQEMTREEVERTKKIALVAFGSVLTIVSLLLVVFLRWKKKS</sequence>
<accession>A0A918TWC8</accession>
<feature type="transmembrane region" description="Helical" evidence="2">
    <location>
        <begin position="29"/>
        <end position="55"/>
    </location>
</feature>
<comment type="caution">
    <text evidence="3">The sequence shown here is derived from an EMBL/GenBank/DDBJ whole genome shotgun (WGS) entry which is preliminary data.</text>
</comment>
<keyword evidence="2" id="KW-0812">Transmembrane</keyword>
<reference evidence="3" key="1">
    <citation type="journal article" date="2014" name="Int. J. Syst. Evol. Microbiol.">
        <title>Complete genome sequence of Corynebacterium casei LMG S-19264T (=DSM 44701T), isolated from a smear-ripened cheese.</title>
        <authorList>
            <consortium name="US DOE Joint Genome Institute (JGI-PGF)"/>
            <person name="Walter F."/>
            <person name="Albersmeier A."/>
            <person name="Kalinowski J."/>
            <person name="Ruckert C."/>
        </authorList>
    </citation>
    <scope>NUCLEOTIDE SEQUENCE</scope>
    <source>
        <strain evidence="3">KCTC 12988</strain>
    </source>
</reference>
<keyword evidence="2" id="KW-0472">Membrane</keyword>
<keyword evidence="2" id="KW-1133">Transmembrane helix</keyword>
<evidence type="ECO:0000313" key="4">
    <source>
        <dbReference type="Proteomes" id="UP000644507"/>
    </source>
</evidence>
<dbReference type="AlphaFoldDB" id="A0A918TWC8"/>
<keyword evidence="4" id="KW-1185">Reference proteome</keyword>
<feature type="region of interest" description="Disordered" evidence="1">
    <location>
        <begin position="1"/>
        <end position="27"/>
    </location>
</feature>
<dbReference type="RefSeq" id="WP_189573185.1">
    <property type="nucleotide sequence ID" value="NZ_BMXI01000018.1"/>
</dbReference>